<keyword evidence="2" id="KW-1185">Reference proteome</keyword>
<dbReference type="EMBL" id="JADWYR010000003">
    <property type="protein sequence ID" value="MBG9378718.1"/>
    <property type="molecule type" value="Genomic_DNA"/>
</dbReference>
<evidence type="ECO:0000313" key="2">
    <source>
        <dbReference type="Proteomes" id="UP000628448"/>
    </source>
</evidence>
<name>A0A931H0F8_9BACT</name>
<proteinExistence type="predicted"/>
<organism evidence="1 2">
    <name type="scientific">Panacibacter microcysteis</name>
    <dbReference type="NCBI Taxonomy" id="2793269"/>
    <lineage>
        <taxon>Bacteria</taxon>
        <taxon>Pseudomonadati</taxon>
        <taxon>Bacteroidota</taxon>
        <taxon>Chitinophagia</taxon>
        <taxon>Chitinophagales</taxon>
        <taxon>Chitinophagaceae</taxon>
        <taxon>Panacibacter</taxon>
    </lineage>
</organism>
<gene>
    <name evidence="1" type="ORF">I5907_20975</name>
</gene>
<protein>
    <submittedName>
        <fullName evidence="1">Uncharacterized protein</fullName>
    </submittedName>
</protein>
<reference evidence="1" key="1">
    <citation type="submission" date="2020-11" db="EMBL/GenBank/DDBJ databases">
        <title>Bacterial whole genome sequence for Panacibacter sp. DH6.</title>
        <authorList>
            <person name="Le V."/>
            <person name="Ko S."/>
            <person name="Ahn C.-Y."/>
            <person name="Oh H.-M."/>
        </authorList>
    </citation>
    <scope>NUCLEOTIDE SEQUENCE</scope>
    <source>
        <strain evidence="1">DH6</strain>
    </source>
</reference>
<sequence>MPKLIVVLLITFLSKEAYAQHDFLLLKKRNKTIASYYVDNIITFRTAGGRWVDAYINDIKNDTLFLKEFEIVPYVSSWGMPATDTLWRNRMKITTKDMAAFPRRSQSVNYIKDGTLLQVASGGYMLLNVINTLSDGDALFEDNNGLRLGIAAAVFAVGTFMHKSRSPVIEIGKKYRLQYVQMK</sequence>
<accession>A0A931H0F8</accession>
<comment type="caution">
    <text evidence="1">The sequence shown here is derived from an EMBL/GenBank/DDBJ whole genome shotgun (WGS) entry which is preliminary data.</text>
</comment>
<dbReference type="RefSeq" id="WP_196992811.1">
    <property type="nucleotide sequence ID" value="NZ_JADWYR010000003.1"/>
</dbReference>
<evidence type="ECO:0000313" key="1">
    <source>
        <dbReference type="EMBL" id="MBG9378718.1"/>
    </source>
</evidence>
<dbReference type="Proteomes" id="UP000628448">
    <property type="component" value="Unassembled WGS sequence"/>
</dbReference>
<dbReference type="AlphaFoldDB" id="A0A931H0F8"/>